<dbReference type="InterPro" id="IPR035093">
    <property type="entry name" value="RelE/ParE_toxin_dom_sf"/>
</dbReference>
<name>A0ABY2IA98_9MICO</name>
<protein>
    <submittedName>
        <fullName evidence="3">Type II toxin-antitoxin system RelE/ParE family toxin</fullName>
    </submittedName>
</protein>
<dbReference type="Proteomes" id="UP000297608">
    <property type="component" value="Unassembled WGS sequence"/>
</dbReference>
<keyword evidence="4" id="KW-1185">Reference proteome</keyword>
<comment type="similarity">
    <text evidence="1">Belongs to the RelE toxin family.</text>
</comment>
<dbReference type="RefSeq" id="WP_134535274.1">
    <property type="nucleotide sequence ID" value="NZ_SOFG01000017.1"/>
</dbReference>
<dbReference type="EMBL" id="SOFG01000017">
    <property type="protein sequence ID" value="TFB85578.1"/>
    <property type="molecule type" value="Genomic_DNA"/>
</dbReference>
<dbReference type="PANTHER" id="PTHR35601:SF1">
    <property type="entry name" value="TOXIN RELE"/>
    <property type="match status" value="1"/>
</dbReference>
<dbReference type="SUPFAM" id="SSF143011">
    <property type="entry name" value="RelE-like"/>
    <property type="match status" value="1"/>
</dbReference>
<sequence>MTARWHVETTEQFDRQFKKLDRAVQRRVLSYLEDIESFEDPRQRGKGPTANHSGVWRYRVGDYRVLVQILDDALVVLAVNVDHRKDAY</sequence>
<dbReference type="PANTHER" id="PTHR35601">
    <property type="entry name" value="TOXIN RELE"/>
    <property type="match status" value="1"/>
</dbReference>
<dbReference type="Gene3D" id="3.30.2310.20">
    <property type="entry name" value="RelE-like"/>
    <property type="match status" value="1"/>
</dbReference>
<evidence type="ECO:0000313" key="4">
    <source>
        <dbReference type="Proteomes" id="UP000297608"/>
    </source>
</evidence>
<proteinExistence type="inferred from homology"/>
<keyword evidence="2" id="KW-1277">Toxin-antitoxin system</keyword>
<dbReference type="InterPro" id="IPR007712">
    <property type="entry name" value="RelE/ParE_toxin"/>
</dbReference>
<evidence type="ECO:0000256" key="2">
    <source>
        <dbReference type="ARBA" id="ARBA00022649"/>
    </source>
</evidence>
<evidence type="ECO:0000313" key="3">
    <source>
        <dbReference type="EMBL" id="TFB85578.1"/>
    </source>
</evidence>
<accession>A0ABY2IA98</accession>
<dbReference type="Pfam" id="PF05016">
    <property type="entry name" value="ParE_toxin"/>
    <property type="match status" value="1"/>
</dbReference>
<dbReference type="NCBIfam" id="TIGR02385">
    <property type="entry name" value="RelE_StbE"/>
    <property type="match status" value="1"/>
</dbReference>
<reference evidence="3 4" key="1">
    <citation type="submission" date="2019-03" db="EMBL/GenBank/DDBJ databases">
        <title>Genomics of glacier-inhabiting Cryobacterium strains.</title>
        <authorList>
            <person name="Liu Q."/>
            <person name="Xin Y.-H."/>
        </authorList>
    </citation>
    <scope>NUCLEOTIDE SEQUENCE [LARGE SCALE GENOMIC DNA]</scope>
    <source>
        <strain evidence="3 4">MDB2-B</strain>
    </source>
</reference>
<evidence type="ECO:0000256" key="1">
    <source>
        <dbReference type="ARBA" id="ARBA00006226"/>
    </source>
</evidence>
<organism evidence="3 4">
    <name type="scientific">Cryobacterium algoricola</name>
    <dbReference type="NCBI Taxonomy" id="1259183"/>
    <lineage>
        <taxon>Bacteria</taxon>
        <taxon>Bacillati</taxon>
        <taxon>Actinomycetota</taxon>
        <taxon>Actinomycetes</taxon>
        <taxon>Micrococcales</taxon>
        <taxon>Microbacteriaceae</taxon>
        <taxon>Cryobacterium</taxon>
    </lineage>
</organism>
<comment type="caution">
    <text evidence="3">The sequence shown here is derived from an EMBL/GenBank/DDBJ whole genome shotgun (WGS) entry which is preliminary data.</text>
</comment>
<gene>
    <name evidence="3" type="ORF">E3O44_13360</name>
</gene>